<protein>
    <submittedName>
        <fullName evidence="1">Uncharacterized protein</fullName>
    </submittedName>
</protein>
<evidence type="ECO:0000313" key="1">
    <source>
        <dbReference type="EMBL" id="KKU61662.1"/>
    </source>
</evidence>
<comment type="caution">
    <text evidence="1">The sequence shown here is derived from an EMBL/GenBank/DDBJ whole genome shotgun (WGS) entry which is preliminary data.</text>
</comment>
<organism evidence="1 2">
    <name type="scientific">Candidatus Beckwithbacteria bacterium GW2011_GWB1_47_15</name>
    <dbReference type="NCBI Taxonomy" id="1618371"/>
    <lineage>
        <taxon>Bacteria</taxon>
        <taxon>Candidatus Beckwithiibacteriota</taxon>
    </lineage>
</organism>
<dbReference type="Proteomes" id="UP000033860">
    <property type="component" value="Unassembled WGS sequence"/>
</dbReference>
<gene>
    <name evidence="1" type="ORF">UX85_C0002G0042</name>
</gene>
<dbReference type="AlphaFoldDB" id="A0A0G1RX04"/>
<evidence type="ECO:0000313" key="2">
    <source>
        <dbReference type="Proteomes" id="UP000033860"/>
    </source>
</evidence>
<sequence length="108" mass="12205">MTQEQKKLYQLIDKKCRTLIMVCFSLLLVLTVARMVSANRTATWGNKLEEIEYQTGLTRAENLKLKSQLAEKTGGLNQLTRDAENKGFVQNPEVKYFAPVSVVAQSQP</sequence>
<name>A0A0G1RX04_9BACT</name>
<accession>A0A0G1RX04</accession>
<dbReference type="EMBL" id="LCNT01000002">
    <property type="protein sequence ID" value="KKU61662.1"/>
    <property type="molecule type" value="Genomic_DNA"/>
</dbReference>
<proteinExistence type="predicted"/>
<reference evidence="1 2" key="1">
    <citation type="journal article" date="2015" name="Nature">
        <title>rRNA introns, odd ribosomes, and small enigmatic genomes across a large radiation of phyla.</title>
        <authorList>
            <person name="Brown C.T."/>
            <person name="Hug L.A."/>
            <person name="Thomas B.C."/>
            <person name="Sharon I."/>
            <person name="Castelle C.J."/>
            <person name="Singh A."/>
            <person name="Wilkins M.J."/>
            <person name="Williams K.H."/>
            <person name="Banfield J.F."/>
        </authorList>
    </citation>
    <scope>NUCLEOTIDE SEQUENCE [LARGE SCALE GENOMIC DNA]</scope>
</reference>